<keyword evidence="3" id="KW-1185">Reference proteome</keyword>
<dbReference type="Proteomes" id="UP000499080">
    <property type="component" value="Unassembled WGS sequence"/>
</dbReference>
<evidence type="ECO:0000256" key="1">
    <source>
        <dbReference type="SAM" id="MobiDB-lite"/>
    </source>
</evidence>
<proteinExistence type="predicted"/>
<protein>
    <submittedName>
        <fullName evidence="2">Uncharacterized protein</fullName>
    </submittedName>
</protein>
<evidence type="ECO:0000313" key="3">
    <source>
        <dbReference type="Proteomes" id="UP000499080"/>
    </source>
</evidence>
<organism evidence="2 3">
    <name type="scientific">Araneus ventricosus</name>
    <name type="common">Orbweaver spider</name>
    <name type="synonym">Epeira ventricosa</name>
    <dbReference type="NCBI Taxonomy" id="182803"/>
    <lineage>
        <taxon>Eukaryota</taxon>
        <taxon>Metazoa</taxon>
        <taxon>Ecdysozoa</taxon>
        <taxon>Arthropoda</taxon>
        <taxon>Chelicerata</taxon>
        <taxon>Arachnida</taxon>
        <taxon>Araneae</taxon>
        <taxon>Araneomorphae</taxon>
        <taxon>Entelegynae</taxon>
        <taxon>Araneoidea</taxon>
        <taxon>Araneidae</taxon>
        <taxon>Araneus</taxon>
    </lineage>
</organism>
<name>A0A4Y2KK32_ARAVE</name>
<sequence>MYKKYLHRESVVIAKVFNLEILIILHVLNQSFTISPLHANGVVVIHNIPFFGPSILEGKAQPMNLQNPPSKLKPLSASVSSEGRDSPHVSASLAFQRLCPDTPNGAYGYSDW</sequence>
<gene>
    <name evidence="2" type="ORF">AVEN_248306_1</name>
</gene>
<reference evidence="2 3" key="1">
    <citation type="journal article" date="2019" name="Sci. Rep.">
        <title>Orb-weaving spider Araneus ventricosus genome elucidates the spidroin gene catalogue.</title>
        <authorList>
            <person name="Kono N."/>
            <person name="Nakamura H."/>
            <person name="Ohtoshi R."/>
            <person name="Moran D.A.P."/>
            <person name="Shinohara A."/>
            <person name="Yoshida Y."/>
            <person name="Fujiwara M."/>
            <person name="Mori M."/>
            <person name="Tomita M."/>
            <person name="Arakawa K."/>
        </authorList>
    </citation>
    <scope>NUCLEOTIDE SEQUENCE [LARGE SCALE GENOMIC DNA]</scope>
</reference>
<evidence type="ECO:0000313" key="2">
    <source>
        <dbReference type="EMBL" id="GBN02096.1"/>
    </source>
</evidence>
<dbReference type="AlphaFoldDB" id="A0A4Y2KK32"/>
<comment type="caution">
    <text evidence="2">The sequence shown here is derived from an EMBL/GenBank/DDBJ whole genome shotgun (WGS) entry which is preliminary data.</text>
</comment>
<accession>A0A4Y2KK32</accession>
<feature type="region of interest" description="Disordered" evidence="1">
    <location>
        <begin position="61"/>
        <end position="86"/>
    </location>
</feature>
<dbReference type="EMBL" id="BGPR01004675">
    <property type="protein sequence ID" value="GBN02096.1"/>
    <property type="molecule type" value="Genomic_DNA"/>
</dbReference>